<evidence type="ECO:0000256" key="4">
    <source>
        <dbReference type="SAM" id="MobiDB-lite"/>
    </source>
</evidence>
<evidence type="ECO:0000313" key="6">
    <source>
        <dbReference type="EMBL" id="KAG8236903.1"/>
    </source>
</evidence>
<comment type="caution">
    <text evidence="6">The sequence shown here is derived from an EMBL/GenBank/DDBJ whole genome shotgun (WGS) entry which is preliminary data.</text>
</comment>
<feature type="compositionally biased region" description="Polar residues" evidence="4">
    <location>
        <begin position="329"/>
        <end position="347"/>
    </location>
</feature>
<dbReference type="InterPro" id="IPR034732">
    <property type="entry name" value="EPHD"/>
</dbReference>
<organism evidence="6 7">
    <name type="scientific">Ladona fulva</name>
    <name type="common">Scarce chaser dragonfly</name>
    <name type="synonym">Libellula fulva</name>
    <dbReference type="NCBI Taxonomy" id="123851"/>
    <lineage>
        <taxon>Eukaryota</taxon>
        <taxon>Metazoa</taxon>
        <taxon>Ecdysozoa</taxon>
        <taxon>Arthropoda</taxon>
        <taxon>Hexapoda</taxon>
        <taxon>Insecta</taxon>
        <taxon>Pterygota</taxon>
        <taxon>Palaeoptera</taxon>
        <taxon>Odonata</taxon>
        <taxon>Epiprocta</taxon>
        <taxon>Anisoptera</taxon>
        <taxon>Libelluloidea</taxon>
        <taxon>Libellulidae</taxon>
        <taxon>Ladona</taxon>
    </lineage>
</organism>
<dbReference type="PANTHER" id="PTHR13793">
    <property type="entry name" value="PHD FINGER PROTEINS"/>
    <property type="match status" value="1"/>
</dbReference>
<evidence type="ECO:0000256" key="3">
    <source>
        <dbReference type="ARBA" id="ARBA00022833"/>
    </source>
</evidence>
<protein>
    <recommendedName>
        <fullName evidence="5">PHD-type domain-containing protein</fullName>
    </recommendedName>
</protein>
<dbReference type="GO" id="GO:0042393">
    <property type="term" value="F:histone binding"/>
    <property type="evidence" value="ECO:0007669"/>
    <property type="project" value="TreeGrafter"/>
</dbReference>
<keyword evidence="7" id="KW-1185">Reference proteome</keyword>
<gene>
    <name evidence="6" type="ORF">J437_LFUL015229</name>
</gene>
<dbReference type="GO" id="GO:0005634">
    <property type="term" value="C:nucleus"/>
    <property type="evidence" value="ECO:0007669"/>
    <property type="project" value="TreeGrafter"/>
</dbReference>
<dbReference type="OrthoDB" id="20839at2759"/>
<keyword evidence="1" id="KW-0479">Metal-binding</keyword>
<dbReference type="AlphaFoldDB" id="A0A8K0KMB1"/>
<dbReference type="InterPro" id="IPR050701">
    <property type="entry name" value="Histone_Mod_Regulator"/>
</dbReference>
<feature type="domain" description="PHD-type" evidence="5">
    <location>
        <begin position="385"/>
        <end position="448"/>
    </location>
</feature>
<dbReference type="GO" id="GO:0008270">
    <property type="term" value="F:zinc ion binding"/>
    <property type="evidence" value="ECO:0007669"/>
    <property type="project" value="UniProtKB-KW"/>
</dbReference>
<reference evidence="6" key="1">
    <citation type="submission" date="2013-04" db="EMBL/GenBank/DDBJ databases">
        <authorList>
            <person name="Qu J."/>
            <person name="Murali S.C."/>
            <person name="Bandaranaike D."/>
            <person name="Bellair M."/>
            <person name="Blankenburg K."/>
            <person name="Chao H."/>
            <person name="Dinh H."/>
            <person name="Doddapaneni H."/>
            <person name="Downs B."/>
            <person name="Dugan-Rocha S."/>
            <person name="Elkadiri S."/>
            <person name="Gnanaolivu R.D."/>
            <person name="Hernandez B."/>
            <person name="Javaid M."/>
            <person name="Jayaseelan J.C."/>
            <person name="Lee S."/>
            <person name="Li M."/>
            <person name="Ming W."/>
            <person name="Munidasa M."/>
            <person name="Muniz J."/>
            <person name="Nguyen L."/>
            <person name="Ongeri F."/>
            <person name="Osuji N."/>
            <person name="Pu L.-L."/>
            <person name="Puazo M."/>
            <person name="Qu C."/>
            <person name="Quiroz J."/>
            <person name="Raj R."/>
            <person name="Weissenberger G."/>
            <person name="Xin Y."/>
            <person name="Zou X."/>
            <person name="Han Y."/>
            <person name="Richards S."/>
            <person name="Worley K."/>
            <person name="Muzny D."/>
            <person name="Gibbs R."/>
        </authorList>
    </citation>
    <scope>NUCLEOTIDE SEQUENCE</scope>
    <source>
        <strain evidence="6">Sampled in the wild</strain>
    </source>
</reference>
<keyword evidence="2" id="KW-0863">Zinc-finger</keyword>
<feature type="region of interest" description="Disordered" evidence="4">
    <location>
        <begin position="13"/>
        <end position="252"/>
    </location>
</feature>
<dbReference type="InterPro" id="IPR013083">
    <property type="entry name" value="Znf_RING/FYVE/PHD"/>
</dbReference>
<sequence>CSVVNVAWSFQKKGGNVKTIPPYKPIPPENASPESSPEKFNPSLHHHSQTSQHHPPPSSSSSTSSSSSSHHHSSLESSRAPKRKGSKGSSTYSTPASGTQSGGAQGSGSTSTSTPVGSGMRSSAPKGPNATPSGSGGSTDISPNNESSGGAVDVPAKIPHTTANSGTPLSSRDSSSAKFTTSNFTETVVTPSESIFGAVAGGSSASNTSLTPASEMQQLRGKKRRGGGTLTPTGSIQSDSEPSSSSTLSGMTAGPAADIVIGEGSAIMNALSVDSSETERKYSKVDGAQVPGSEQSVPAPNESPGGSGSHMGVIAGPGQEGNYSVGPLSGTTGQSVNQSSRVPSTVVMSTSGAMASSSHSSPGAAAEERNASLGDLGKKSRFVALTCYICEEQGKGGRASVGACMQCNKSGCRQQFHVTCAQALGLLCEEAGNYLDNVKYCGYCQHHYSKLVRGSGGGAAPARGGGRAKGRCELCPSKDGALKRTDNSGWAHVVCALYIPEVRFGNVTTMEPILLQHVPNERFNK</sequence>
<feature type="compositionally biased region" description="Low complexity" evidence="4">
    <location>
        <begin position="348"/>
        <end position="365"/>
    </location>
</feature>
<feature type="non-terminal residue" evidence="6">
    <location>
        <position position="525"/>
    </location>
</feature>
<dbReference type="Pfam" id="PF13832">
    <property type="entry name" value="zf-HC5HC2H_2"/>
    <property type="match status" value="1"/>
</dbReference>
<accession>A0A8K0KMB1</accession>
<feature type="compositionally biased region" description="Polar residues" evidence="4">
    <location>
        <begin position="130"/>
        <end position="148"/>
    </location>
</feature>
<feature type="compositionally biased region" description="Low complexity" evidence="4">
    <location>
        <begin position="49"/>
        <end position="68"/>
    </location>
</feature>
<dbReference type="Gene3D" id="3.30.40.10">
    <property type="entry name" value="Zinc/RING finger domain, C3HC4 (zinc finger)"/>
    <property type="match status" value="1"/>
</dbReference>
<feature type="non-terminal residue" evidence="6">
    <location>
        <position position="1"/>
    </location>
</feature>
<reference evidence="6" key="2">
    <citation type="submission" date="2017-10" db="EMBL/GenBank/DDBJ databases">
        <title>Ladona fulva Genome sequencing and assembly.</title>
        <authorList>
            <person name="Murali S."/>
            <person name="Richards S."/>
            <person name="Bandaranaike D."/>
            <person name="Bellair M."/>
            <person name="Blankenburg K."/>
            <person name="Chao H."/>
            <person name="Dinh H."/>
            <person name="Doddapaneni H."/>
            <person name="Dugan-Rocha S."/>
            <person name="Elkadiri S."/>
            <person name="Gnanaolivu R."/>
            <person name="Hernandez B."/>
            <person name="Skinner E."/>
            <person name="Javaid M."/>
            <person name="Lee S."/>
            <person name="Li M."/>
            <person name="Ming W."/>
            <person name="Munidasa M."/>
            <person name="Muniz J."/>
            <person name="Nguyen L."/>
            <person name="Hughes D."/>
            <person name="Osuji N."/>
            <person name="Pu L.-L."/>
            <person name="Puazo M."/>
            <person name="Qu C."/>
            <person name="Quiroz J."/>
            <person name="Raj R."/>
            <person name="Weissenberger G."/>
            <person name="Xin Y."/>
            <person name="Zou X."/>
            <person name="Han Y."/>
            <person name="Worley K."/>
            <person name="Muzny D."/>
            <person name="Gibbs R."/>
        </authorList>
    </citation>
    <scope>NUCLEOTIDE SEQUENCE</scope>
    <source>
        <strain evidence="6">Sampled in the wild</strain>
    </source>
</reference>
<feature type="domain" description="PHD-type" evidence="5">
    <location>
        <begin position="469"/>
        <end position="525"/>
    </location>
</feature>
<dbReference type="Proteomes" id="UP000792457">
    <property type="component" value="Unassembled WGS sequence"/>
</dbReference>
<dbReference type="Pfam" id="PF13771">
    <property type="entry name" value="zf-HC5HC2H"/>
    <property type="match status" value="1"/>
</dbReference>
<feature type="region of interest" description="Disordered" evidence="4">
    <location>
        <begin position="274"/>
        <end position="372"/>
    </location>
</feature>
<dbReference type="GO" id="GO:0006357">
    <property type="term" value="P:regulation of transcription by RNA polymerase II"/>
    <property type="evidence" value="ECO:0007669"/>
    <property type="project" value="TreeGrafter"/>
</dbReference>
<evidence type="ECO:0000256" key="1">
    <source>
        <dbReference type="ARBA" id="ARBA00022723"/>
    </source>
</evidence>
<dbReference type="GO" id="GO:0031491">
    <property type="term" value="F:nucleosome binding"/>
    <property type="evidence" value="ECO:0007669"/>
    <property type="project" value="TreeGrafter"/>
</dbReference>
<keyword evidence="3" id="KW-0862">Zinc</keyword>
<dbReference type="PANTHER" id="PTHR13793:SF164">
    <property type="entry name" value="ALHAMBRA, ISOFORM P"/>
    <property type="match status" value="1"/>
</dbReference>
<dbReference type="PROSITE" id="PS51805">
    <property type="entry name" value="EPHD"/>
    <property type="match status" value="2"/>
</dbReference>
<evidence type="ECO:0000259" key="5">
    <source>
        <dbReference type="PROSITE" id="PS51805"/>
    </source>
</evidence>
<dbReference type="EMBL" id="KZ309092">
    <property type="protein sequence ID" value="KAG8236903.1"/>
    <property type="molecule type" value="Genomic_DNA"/>
</dbReference>
<name>A0A8K0KMB1_LADFU</name>
<evidence type="ECO:0000313" key="7">
    <source>
        <dbReference type="Proteomes" id="UP000792457"/>
    </source>
</evidence>
<feature type="compositionally biased region" description="Polar residues" evidence="4">
    <location>
        <begin position="161"/>
        <end position="193"/>
    </location>
</feature>
<feature type="compositionally biased region" description="Polar residues" evidence="4">
    <location>
        <begin position="203"/>
        <end position="217"/>
    </location>
</feature>
<feature type="compositionally biased region" description="Low complexity" evidence="4">
    <location>
        <begin position="230"/>
        <end position="249"/>
    </location>
</feature>
<feature type="compositionally biased region" description="Low complexity" evidence="4">
    <location>
        <begin position="107"/>
        <end position="119"/>
    </location>
</feature>
<proteinExistence type="predicted"/>
<evidence type="ECO:0000256" key="2">
    <source>
        <dbReference type="ARBA" id="ARBA00022771"/>
    </source>
</evidence>